<proteinExistence type="predicted"/>
<dbReference type="RefSeq" id="WP_145980314.1">
    <property type="nucleotide sequence ID" value="NZ_CP011797.1"/>
</dbReference>
<evidence type="ECO:0000313" key="2">
    <source>
        <dbReference type="EMBL" id="ATX78166.1"/>
    </source>
</evidence>
<dbReference type="AlphaFoldDB" id="A0A2K8L181"/>
<feature type="signal peptide" evidence="1">
    <location>
        <begin position="1"/>
        <end position="27"/>
    </location>
</feature>
<name>A0A2K8L181_9GAMM</name>
<accession>A0A2K8L181</accession>
<evidence type="ECO:0000256" key="1">
    <source>
        <dbReference type="SAM" id="SignalP"/>
    </source>
</evidence>
<dbReference type="KEGG" id="rfo:REIFOR_03047"/>
<sequence length="426" mass="46771">MMCRSTPMQAVAFTVLLATGAAQWASAQTEPFSVELQVNAEDRDPDTACAIAYDDAAGQAQERIDAYYRATEADQSYRAILVRQTQTRSLTAQGSALCEVDSYWQALNRDVDTLNANESDASASASEADRTIDSNGPLIGSEQYIDGVYTSTCENTRNGDLCWQRIVKQAQADLFDSLTGKGIDLALNALQYLDFAGRQRDEQNRRQLDMTADGRFFFRVVDVDLTPTPSSAIRIDRKNSPMVPRTSPSSSTAKMAIAKKTGSASDLTLRVFYSADGNDLAQTDHLAISANRWGLGLWNQDQIGFAIFSGYDRLGLGDNANRVKTVAGGYETFGVGMGFRLWPGRALSVENMLYYVDAQPYRALIDPGCTSCTARLYQSDDYVQATVNIKTNSDGLNIGWIFTWKLLQPGSDIDSLSSGLYLELQF</sequence>
<feature type="chain" id="PRO_5014713499" evidence="1">
    <location>
        <begin position="28"/>
        <end position="426"/>
    </location>
</feature>
<dbReference type="Proteomes" id="UP000229757">
    <property type="component" value="Chromosome"/>
</dbReference>
<evidence type="ECO:0000313" key="3">
    <source>
        <dbReference type="Proteomes" id="UP000229757"/>
    </source>
</evidence>
<keyword evidence="3" id="KW-1185">Reference proteome</keyword>
<keyword evidence="1" id="KW-0732">Signal</keyword>
<organism evidence="2 3">
    <name type="scientific">Reinekea forsetii</name>
    <dbReference type="NCBI Taxonomy" id="1336806"/>
    <lineage>
        <taxon>Bacteria</taxon>
        <taxon>Pseudomonadati</taxon>
        <taxon>Pseudomonadota</taxon>
        <taxon>Gammaproteobacteria</taxon>
        <taxon>Oceanospirillales</taxon>
        <taxon>Saccharospirillaceae</taxon>
        <taxon>Reinekea</taxon>
    </lineage>
</organism>
<reference evidence="2 3" key="1">
    <citation type="journal article" date="2017" name="Environ. Microbiol.">
        <title>Genomic and physiological analyses of 'Reinekea forsetii' reveal a versatile opportunistic lifestyle during spring algae blooms.</title>
        <authorList>
            <person name="Avci B."/>
            <person name="Hahnke R.L."/>
            <person name="Chafee M."/>
            <person name="Fischer T."/>
            <person name="Gruber-Vodicka H."/>
            <person name="Tegetmeyer H.E."/>
            <person name="Harder J."/>
            <person name="Fuchs B.M."/>
            <person name="Amann R.I."/>
            <person name="Teeling H."/>
        </authorList>
    </citation>
    <scope>NUCLEOTIDE SEQUENCE [LARGE SCALE GENOMIC DNA]</scope>
    <source>
        <strain evidence="2 3">Hel1_31_D35</strain>
    </source>
</reference>
<gene>
    <name evidence="2" type="ORF">REIFOR_03047</name>
</gene>
<dbReference type="OrthoDB" id="6197973at2"/>
<protein>
    <submittedName>
        <fullName evidence="2">Uncharacterized protein</fullName>
    </submittedName>
</protein>
<dbReference type="EMBL" id="CP011797">
    <property type="protein sequence ID" value="ATX78166.1"/>
    <property type="molecule type" value="Genomic_DNA"/>
</dbReference>